<name>A0A8T2TNJ4_CERRI</name>
<organism evidence="1 2">
    <name type="scientific">Ceratopteris richardii</name>
    <name type="common">Triangle waterfern</name>
    <dbReference type="NCBI Taxonomy" id="49495"/>
    <lineage>
        <taxon>Eukaryota</taxon>
        <taxon>Viridiplantae</taxon>
        <taxon>Streptophyta</taxon>
        <taxon>Embryophyta</taxon>
        <taxon>Tracheophyta</taxon>
        <taxon>Polypodiopsida</taxon>
        <taxon>Polypodiidae</taxon>
        <taxon>Polypodiales</taxon>
        <taxon>Pteridineae</taxon>
        <taxon>Pteridaceae</taxon>
        <taxon>Parkerioideae</taxon>
        <taxon>Ceratopteris</taxon>
    </lineage>
</organism>
<dbReference type="AlphaFoldDB" id="A0A8T2TNJ4"/>
<dbReference type="Proteomes" id="UP000825935">
    <property type="component" value="Chromosome 13"/>
</dbReference>
<gene>
    <name evidence="1" type="ORF">KP509_13G094000</name>
</gene>
<keyword evidence="2" id="KW-1185">Reference proteome</keyword>
<comment type="caution">
    <text evidence="1">The sequence shown here is derived from an EMBL/GenBank/DDBJ whole genome shotgun (WGS) entry which is preliminary data.</text>
</comment>
<protein>
    <submittedName>
        <fullName evidence="1">Uncharacterized protein</fullName>
    </submittedName>
</protein>
<proteinExistence type="predicted"/>
<evidence type="ECO:0000313" key="2">
    <source>
        <dbReference type="Proteomes" id="UP000825935"/>
    </source>
</evidence>
<sequence>MSMDPPVTQQVVLVGAHHVTVLEQVVLMASTANWLAVVAEGKRKVRTLLQVFLAGAFAIRGSRLGKLCPLLRVLKFWEP</sequence>
<accession>A0A8T2TNJ4</accession>
<reference evidence="1" key="1">
    <citation type="submission" date="2021-08" db="EMBL/GenBank/DDBJ databases">
        <title>WGS assembly of Ceratopteris richardii.</title>
        <authorList>
            <person name="Marchant D.B."/>
            <person name="Chen G."/>
            <person name="Jenkins J."/>
            <person name="Shu S."/>
            <person name="Leebens-Mack J."/>
            <person name="Grimwood J."/>
            <person name="Schmutz J."/>
            <person name="Soltis P."/>
            <person name="Soltis D."/>
            <person name="Chen Z.-H."/>
        </authorList>
    </citation>
    <scope>NUCLEOTIDE SEQUENCE</scope>
    <source>
        <strain evidence="1">Whitten #5841</strain>
        <tissue evidence="1">Leaf</tissue>
    </source>
</reference>
<dbReference type="EMBL" id="CM035418">
    <property type="protein sequence ID" value="KAH7422159.1"/>
    <property type="molecule type" value="Genomic_DNA"/>
</dbReference>
<evidence type="ECO:0000313" key="1">
    <source>
        <dbReference type="EMBL" id="KAH7422159.1"/>
    </source>
</evidence>